<organism evidence="1 2">
    <name type="scientific">Ogataea polymorpha</name>
    <dbReference type="NCBI Taxonomy" id="460523"/>
    <lineage>
        <taxon>Eukaryota</taxon>
        <taxon>Fungi</taxon>
        <taxon>Dikarya</taxon>
        <taxon>Ascomycota</taxon>
        <taxon>Saccharomycotina</taxon>
        <taxon>Pichiomycetes</taxon>
        <taxon>Pichiales</taxon>
        <taxon>Pichiaceae</taxon>
        <taxon>Ogataea</taxon>
    </lineage>
</organism>
<proteinExistence type="predicted"/>
<reference evidence="1" key="2">
    <citation type="submission" date="2021-01" db="EMBL/GenBank/DDBJ databases">
        <authorList>
            <person name="Schikora-Tamarit M.A."/>
        </authorList>
    </citation>
    <scope>NUCLEOTIDE SEQUENCE</scope>
    <source>
        <strain evidence="1">NCAIM Y.01608</strain>
    </source>
</reference>
<evidence type="ECO:0000313" key="1">
    <source>
        <dbReference type="EMBL" id="KAH3678041.1"/>
    </source>
</evidence>
<reference evidence="1" key="1">
    <citation type="journal article" date="2021" name="Open Biol.">
        <title>Shared evolutionary footprints suggest mitochondrial oxidative damage underlies multiple complex I losses in fungi.</title>
        <authorList>
            <person name="Schikora-Tamarit M.A."/>
            <person name="Marcet-Houben M."/>
            <person name="Nosek J."/>
            <person name="Gabaldon T."/>
        </authorList>
    </citation>
    <scope>NUCLEOTIDE SEQUENCE</scope>
    <source>
        <strain evidence="1">NCAIM Y.01608</strain>
    </source>
</reference>
<dbReference type="EMBL" id="JAEUBD010000095">
    <property type="protein sequence ID" value="KAH3678041.1"/>
    <property type="molecule type" value="Genomic_DNA"/>
</dbReference>
<accession>A0A9P8PTL0</accession>
<name>A0A9P8PTL0_9ASCO</name>
<dbReference type="Proteomes" id="UP000788993">
    <property type="component" value="Unassembled WGS sequence"/>
</dbReference>
<gene>
    <name evidence="1" type="ORF">OGATHE_000696</name>
</gene>
<keyword evidence="2" id="KW-1185">Reference proteome</keyword>
<evidence type="ECO:0000313" key="2">
    <source>
        <dbReference type="Proteomes" id="UP000788993"/>
    </source>
</evidence>
<comment type="caution">
    <text evidence="1">The sequence shown here is derived from an EMBL/GenBank/DDBJ whole genome shotgun (WGS) entry which is preliminary data.</text>
</comment>
<dbReference type="AlphaFoldDB" id="A0A9P8PTL0"/>
<sequence length="189" mass="21072">MESKFVLVAVDRLLALLESYLRLEDNRIDRTESSHASQEVISVPFGLHMDSLDVCRGQANLARVAREVAGPVENTFVKSHGNHVLGVQLAVECGLKVAMCTKRLFDQARTSHFREQRNMLVVLNILRVEEHVPDGDDRLVDFEDFSSKNNSLGKDTGVVCVEECSLCNESGSGFCFFEENCGTVGEAYW</sequence>
<protein>
    <submittedName>
        <fullName evidence="1">Uncharacterized protein</fullName>
    </submittedName>
</protein>